<dbReference type="InterPro" id="IPR007443">
    <property type="entry name" value="LpoA"/>
</dbReference>
<dbReference type="EMBL" id="JAUZVY010000003">
    <property type="protein sequence ID" value="MDP4529135.1"/>
    <property type="molecule type" value="Genomic_DNA"/>
</dbReference>
<proteinExistence type="predicted"/>
<gene>
    <name evidence="3" type="ORF">Q3O59_08840</name>
</gene>
<dbReference type="InterPro" id="IPR028082">
    <property type="entry name" value="Peripla_BP_I"/>
</dbReference>
<reference evidence="3 4" key="1">
    <citation type="submission" date="2023-08" db="EMBL/GenBank/DDBJ databases">
        <authorList>
            <person name="Joshi A."/>
            <person name="Thite S."/>
        </authorList>
    </citation>
    <scope>NUCLEOTIDE SEQUENCE [LARGE SCALE GENOMIC DNA]</scope>
    <source>
        <strain evidence="3 4">1E1</strain>
    </source>
</reference>
<dbReference type="RefSeq" id="WP_305945241.1">
    <property type="nucleotide sequence ID" value="NZ_JAUZVY010000003.1"/>
</dbReference>
<dbReference type="Gene3D" id="3.40.50.2300">
    <property type="match status" value="2"/>
</dbReference>
<dbReference type="Proteomes" id="UP001236258">
    <property type="component" value="Unassembled WGS sequence"/>
</dbReference>
<feature type="signal peptide" evidence="2">
    <location>
        <begin position="1"/>
        <end position="22"/>
    </location>
</feature>
<protein>
    <submittedName>
        <fullName evidence="3">Penicillin-binding protein activator</fullName>
    </submittedName>
</protein>
<comment type="caution">
    <text evidence="3">The sequence shown here is derived from an EMBL/GenBank/DDBJ whole genome shotgun (WGS) entry which is preliminary data.</text>
</comment>
<keyword evidence="1" id="KW-0472">Membrane</keyword>
<evidence type="ECO:0000256" key="2">
    <source>
        <dbReference type="SAM" id="SignalP"/>
    </source>
</evidence>
<evidence type="ECO:0000313" key="3">
    <source>
        <dbReference type="EMBL" id="MDP4529135.1"/>
    </source>
</evidence>
<dbReference type="CDD" id="cd06339">
    <property type="entry name" value="PBP1_YraM_LppC_lipoprotein-like"/>
    <property type="match status" value="1"/>
</dbReference>
<dbReference type="PANTHER" id="PTHR38038:SF1">
    <property type="entry name" value="PENICILLIN-BINDING PROTEIN ACTIVATOR LPOA"/>
    <property type="match status" value="1"/>
</dbReference>
<feature type="chain" id="PRO_5047493094" evidence="2">
    <location>
        <begin position="23"/>
        <end position="612"/>
    </location>
</feature>
<name>A0ABT9GQS4_9GAMM</name>
<evidence type="ECO:0000256" key="1">
    <source>
        <dbReference type="ARBA" id="ARBA00023136"/>
    </source>
</evidence>
<accession>A0ABT9GQS4</accession>
<dbReference type="PANTHER" id="PTHR38038">
    <property type="entry name" value="PENICILLIN-BINDING PROTEIN ACTIVATOR LPOA"/>
    <property type="match status" value="1"/>
</dbReference>
<keyword evidence="4" id="KW-1185">Reference proteome</keyword>
<organism evidence="3 4">
    <name type="scientific">Alkalimonas delamerensis</name>
    <dbReference type="NCBI Taxonomy" id="265981"/>
    <lineage>
        <taxon>Bacteria</taxon>
        <taxon>Pseudomonadati</taxon>
        <taxon>Pseudomonadota</taxon>
        <taxon>Gammaproteobacteria</taxon>
        <taxon>Alkalimonas</taxon>
    </lineage>
</organism>
<dbReference type="SUPFAM" id="SSF53822">
    <property type="entry name" value="Periplasmic binding protein-like I"/>
    <property type="match status" value="1"/>
</dbReference>
<evidence type="ECO:0000313" key="4">
    <source>
        <dbReference type="Proteomes" id="UP001236258"/>
    </source>
</evidence>
<dbReference type="Pfam" id="PF04348">
    <property type="entry name" value="LppC"/>
    <property type="match status" value="1"/>
</dbReference>
<sequence>MSSKQKPWLMAGLFSLVCVGCAQQPSPVTPAPEQITEVSELSEPEQPSYSAQQWLQQAAASQGSEQHNLLLQAAKAALAESNPRLARAIAKELAEQQDPWLDARLPAIELQALVQQAHYPAALQKVERQQAAQLAPEARLSYSLAAAQLYQQLQQPARAAYWWLQWDQQANLQQPEADYWDQLWQQLIQLDSQQLEQLRHNAGARTLAWVQLSQQVRQSIGQPEALQQALTRWQQQQPHMPALSELPEAIQALTALTPYQPERVAVLLPSQGQLRPHAQAIQNGILAAARYHPDTELFFIDSQQENSSLQQELKALNIDFVIGPLQRPQVDRVRQADDWPWPTLFLNHSSQQTDPSREQFFFSLSLEDEASQLAELFQQRDYRRPVVIHAQHGGSERLAQHFSRQWQAYGHPAPELYSFAGRDELEPMIATLLELDASRQRVRQISQLIPGEVESEPHSRRDIDAVYLIADPTQTRLLKPFLDVSVSSTAPSLPVYASSRSHSIQADRTDHRDLAGLTFTEMPWMLTAQQHQALRTDFDQLFPDQDESLQRLFAMGYDALQLIGLLKQQQHLPALRHPGLTGELSLNSQRQIRRQLDWARYSQRALQRLQAP</sequence>
<keyword evidence="2" id="KW-0732">Signal</keyword>
<dbReference type="Gene3D" id="1.25.40.650">
    <property type="match status" value="1"/>
</dbReference>